<feature type="transmembrane region" description="Helical" evidence="5">
    <location>
        <begin position="349"/>
        <end position="368"/>
    </location>
</feature>
<protein>
    <submittedName>
        <fullName evidence="7">O-antigen ligase family protein</fullName>
    </submittedName>
</protein>
<dbReference type="GO" id="GO:0016874">
    <property type="term" value="F:ligase activity"/>
    <property type="evidence" value="ECO:0007669"/>
    <property type="project" value="UniProtKB-KW"/>
</dbReference>
<keyword evidence="3 5" id="KW-1133">Transmembrane helix</keyword>
<keyword evidence="8" id="KW-1185">Reference proteome</keyword>
<reference evidence="7 8" key="1">
    <citation type="submission" date="2018-12" db="EMBL/GenBank/DDBJ databases">
        <title>three novel Halomonas strain isolated from plants.</title>
        <authorList>
            <person name="Sun C."/>
        </authorList>
    </citation>
    <scope>NUCLEOTIDE SEQUENCE [LARGE SCALE GENOMIC DNA]</scope>
    <source>
        <strain evidence="7 8">RC</strain>
    </source>
</reference>
<dbReference type="AlphaFoldDB" id="A0A433LF39"/>
<feature type="transmembrane region" description="Helical" evidence="5">
    <location>
        <begin position="410"/>
        <end position="426"/>
    </location>
</feature>
<proteinExistence type="predicted"/>
<feature type="transmembrane region" description="Helical" evidence="5">
    <location>
        <begin position="243"/>
        <end position="261"/>
    </location>
</feature>
<name>A0A433LF39_9GAMM</name>
<keyword evidence="7" id="KW-0436">Ligase</keyword>
<dbReference type="OrthoDB" id="8576060at2"/>
<evidence type="ECO:0000256" key="1">
    <source>
        <dbReference type="ARBA" id="ARBA00004141"/>
    </source>
</evidence>
<evidence type="ECO:0000256" key="4">
    <source>
        <dbReference type="ARBA" id="ARBA00023136"/>
    </source>
</evidence>
<sequence>MKCMQSIQQGKAGKTLTVLNGIIIFGFSASLVLIPQAHWWFGLAALVSALLAGGVLVGYKKYPSVLTGNDYKLVSALVLFGSVWWWNVLGSSSIPWVADEGFHHLYLWPFIAAFFLLSARVFTPSPHWLWIGVCCGALGTGLIAIYDRVIIGLARADNGINAIPFGNLSLLLGAISLIVAIYYVQRQRQHYFWLVLLAISAALLGFLASLLSGTRGGWVSIPFIVALLAPATRNLITPKTRNIAILFIVLIIVGTIAYPPTGVWLRLASIFEDAYQYFVNNEANNSLGIRLEMWRAGWIMFIENPILGVGEGSVQKLLPLLVSEEIAYERGIVYPQLHSDIIDTLARRGVVGVISLLFLYIAFALAFTKKMLQDNYQLHSHLLAVSGMMVIVAFFDFGLTQAMLRDLRGFSGFLGFSVAIWACLGYQPQAQS</sequence>
<evidence type="ECO:0000256" key="2">
    <source>
        <dbReference type="ARBA" id="ARBA00022692"/>
    </source>
</evidence>
<evidence type="ECO:0000313" key="7">
    <source>
        <dbReference type="EMBL" id="RUR47741.1"/>
    </source>
</evidence>
<feature type="transmembrane region" description="Helical" evidence="5">
    <location>
        <begin position="191"/>
        <end position="211"/>
    </location>
</feature>
<feature type="transmembrane region" description="Helical" evidence="5">
    <location>
        <begin position="12"/>
        <end position="33"/>
    </location>
</feature>
<feature type="transmembrane region" description="Helical" evidence="5">
    <location>
        <begin position="101"/>
        <end position="121"/>
    </location>
</feature>
<feature type="transmembrane region" description="Helical" evidence="5">
    <location>
        <begin position="380"/>
        <end position="404"/>
    </location>
</feature>
<organism evidence="7 8">
    <name type="scientific">Vreelandella populi</name>
    <dbReference type="NCBI Taxonomy" id="2498858"/>
    <lineage>
        <taxon>Bacteria</taxon>
        <taxon>Pseudomonadati</taxon>
        <taxon>Pseudomonadota</taxon>
        <taxon>Gammaproteobacteria</taxon>
        <taxon>Oceanospirillales</taxon>
        <taxon>Halomonadaceae</taxon>
        <taxon>Vreelandella</taxon>
    </lineage>
</organism>
<feature type="transmembrane region" description="Helical" evidence="5">
    <location>
        <begin position="39"/>
        <end position="59"/>
    </location>
</feature>
<dbReference type="InterPro" id="IPR051533">
    <property type="entry name" value="WaaL-like"/>
</dbReference>
<comment type="subcellular location">
    <subcellularLocation>
        <location evidence="1">Membrane</location>
        <topology evidence="1">Multi-pass membrane protein</topology>
    </subcellularLocation>
</comment>
<evidence type="ECO:0000256" key="3">
    <source>
        <dbReference type="ARBA" id="ARBA00022989"/>
    </source>
</evidence>
<dbReference type="Pfam" id="PF04932">
    <property type="entry name" value="Wzy_C"/>
    <property type="match status" value="1"/>
</dbReference>
<dbReference type="GO" id="GO:0016020">
    <property type="term" value="C:membrane"/>
    <property type="evidence" value="ECO:0007669"/>
    <property type="project" value="UniProtKB-SubCell"/>
</dbReference>
<feature type="transmembrane region" description="Helical" evidence="5">
    <location>
        <begin position="71"/>
        <end position="89"/>
    </location>
</feature>
<feature type="transmembrane region" description="Helical" evidence="5">
    <location>
        <begin position="166"/>
        <end position="184"/>
    </location>
</feature>
<gene>
    <name evidence="7" type="ORF">ELY37_05655</name>
</gene>
<feature type="domain" description="O-antigen ligase-related" evidence="6">
    <location>
        <begin position="201"/>
        <end position="356"/>
    </location>
</feature>
<accession>A0A433LF39</accession>
<feature type="transmembrane region" description="Helical" evidence="5">
    <location>
        <begin position="217"/>
        <end position="236"/>
    </location>
</feature>
<dbReference type="InterPro" id="IPR007016">
    <property type="entry name" value="O-antigen_ligase-rel_domated"/>
</dbReference>
<dbReference type="EMBL" id="RZHD01000004">
    <property type="protein sequence ID" value="RUR47741.1"/>
    <property type="molecule type" value="Genomic_DNA"/>
</dbReference>
<keyword evidence="2 5" id="KW-0812">Transmembrane</keyword>
<dbReference type="Proteomes" id="UP000286912">
    <property type="component" value="Unassembled WGS sequence"/>
</dbReference>
<comment type="caution">
    <text evidence="7">The sequence shown here is derived from an EMBL/GenBank/DDBJ whole genome shotgun (WGS) entry which is preliminary data.</text>
</comment>
<evidence type="ECO:0000256" key="5">
    <source>
        <dbReference type="SAM" id="Phobius"/>
    </source>
</evidence>
<dbReference type="PANTHER" id="PTHR37422">
    <property type="entry name" value="TEICHURONIC ACID BIOSYNTHESIS PROTEIN TUAE"/>
    <property type="match status" value="1"/>
</dbReference>
<dbReference type="PANTHER" id="PTHR37422:SF23">
    <property type="entry name" value="TEICHURONIC ACID BIOSYNTHESIS PROTEIN TUAE"/>
    <property type="match status" value="1"/>
</dbReference>
<evidence type="ECO:0000259" key="6">
    <source>
        <dbReference type="Pfam" id="PF04932"/>
    </source>
</evidence>
<evidence type="ECO:0000313" key="8">
    <source>
        <dbReference type="Proteomes" id="UP000286912"/>
    </source>
</evidence>
<keyword evidence="4 5" id="KW-0472">Membrane</keyword>
<feature type="transmembrane region" description="Helical" evidence="5">
    <location>
        <begin position="128"/>
        <end position="146"/>
    </location>
</feature>